<evidence type="ECO:0000259" key="2">
    <source>
        <dbReference type="Pfam" id="PF24883"/>
    </source>
</evidence>
<keyword evidence="4" id="KW-1185">Reference proteome</keyword>
<accession>A0A9W8JBN5</accession>
<evidence type="ECO:0000313" key="3">
    <source>
        <dbReference type="EMBL" id="KAJ2927955.1"/>
    </source>
</evidence>
<dbReference type="EMBL" id="JANBPK010000948">
    <property type="protein sequence ID" value="KAJ2927955.1"/>
    <property type="molecule type" value="Genomic_DNA"/>
</dbReference>
<sequence length="520" mass="57859">MHTTALTIESHDQSQDDEEHTISLFSNPQNFTVQDSRFIAHHTTNITHASGSTALDILLSRAAHSATYNSKDRSFDTPKCDEDTRVGLIEEIMEWAQDAEVPSKLLCLTGSAGSGKSAIAQTISETCATKGCLGASFFFSIVDSLRNNPDRFVASLAYQISRSMDGVEKHILRAVEKDPAIFKMSLETQVEALLVIPVLQIAHSVHQAGPFIIVVDGLDECRGEQHQAQVIRVLHTCVTRGLPFRIFVTSRPEYAIRSALASTGDFSGFYHIILNEYDATEDIRLYLFRRLQAIGRAHGGVEPWPPDNLVQILVEDASGQFIYASTVVKFIGDRRRSPFRRLQIVVDWVRKPDNQKGQNPFATLDALYTNILSAARAAYDELSESDALAPLLTQRLLSLMVIDDLNRPGDPSDYQPHEQFLLLDEGESGRIVEDLHSVIRINRRSSIALPSQQGIATSFYHKSFLDYLLDPGRCQSFYVPPTLIFVDLAIKSLDRILAANREGVLALSPWASPNLFQDCS</sequence>
<dbReference type="SUPFAM" id="SSF52540">
    <property type="entry name" value="P-loop containing nucleoside triphosphate hydrolases"/>
    <property type="match status" value="1"/>
</dbReference>
<comment type="caution">
    <text evidence="3">The sequence shown here is derived from an EMBL/GenBank/DDBJ whole genome shotgun (WGS) entry which is preliminary data.</text>
</comment>
<evidence type="ECO:0000256" key="1">
    <source>
        <dbReference type="ARBA" id="ARBA00022737"/>
    </source>
</evidence>
<feature type="domain" description="Nephrocystin 3-like N-terminal" evidence="2">
    <location>
        <begin position="91"/>
        <end position="251"/>
    </location>
</feature>
<keyword evidence="1" id="KW-0677">Repeat</keyword>
<reference evidence="3" key="1">
    <citation type="submission" date="2022-06" db="EMBL/GenBank/DDBJ databases">
        <title>Genome Sequence of Candolleomyces eurysporus.</title>
        <authorList>
            <person name="Buettner E."/>
        </authorList>
    </citation>
    <scope>NUCLEOTIDE SEQUENCE</scope>
    <source>
        <strain evidence="3">VTCC 930004</strain>
    </source>
</reference>
<dbReference type="AlphaFoldDB" id="A0A9W8JBN5"/>
<dbReference type="PANTHER" id="PTHR10039:SF14">
    <property type="entry name" value="NACHT DOMAIN-CONTAINING PROTEIN"/>
    <property type="match status" value="1"/>
</dbReference>
<gene>
    <name evidence="3" type="ORF">H1R20_g9122</name>
</gene>
<dbReference type="PANTHER" id="PTHR10039">
    <property type="entry name" value="AMELOGENIN"/>
    <property type="match status" value="1"/>
</dbReference>
<dbReference type="Pfam" id="PF24883">
    <property type="entry name" value="NPHP3_N"/>
    <property type="match status" value="1"/>
</dbReference>
<dbReference type="Proteomes" id="UP001140091">
    <property type="component" value="Unassembled WGS sequence"/>
</dbReference>
<organism evidence="3 4">
    <name type="scientific">Candolleomyces eurysporus</name>
    <dbReference type="NCBI Taxonomy" id="2828524"/>
    <lineage>
        <taxon>Eukaryota</taxon>
        <taxon>Fungi</taxon>
        <taxon>Dikarya</taxon>
        <taxon>Basidiomycota</taxon>
        <taxon>Agaricomycotina</taxon>
        <taxon>Agaricomycetes</taxon>
        <taxon>Agaricomycetidae</taxon>
        <taxon>Agaricales</taxon>
        <taxon>Agaricineae</taxon>
        <taxon>Psathyrellaceae</taxon>
        <taxon>Candolleomyces</taxon>
    </lineage>
</organism>
<feature type="non-terminal residue" evidence="3">
    <location>
        <position position="520"/>
    </location>
</feature>
<dbReference type="Gene3D" id="3.40.50.300">
    <property type="entry name" value="P-loop containing nucleotide triphosphate hydrolases"/>
    <property type="match status" value="1"/>
</dbReference>
<name>A0A9W8JBN5_9AGAR</name>
<dbReference type="InterPro" id="IPR056884">
    <property type="entry name" value="NPHP3-like_N"/>
</dbReference>
<proteinExistence type="predicted"/>
<dbReference type="InterPro" id="IPR027417">
    <property type="entry name" value="P-loop_NTPase"/>
</dbReference>
<protein>
    <recommendedName>
        <fullName evidence="2">Nephrocystin 3-like N-terminal domain-containing protein</fullName>
    </recommendedName>
</protein>
<dbReference type="OrthoDB" id="5967843at2759"/>
<evidence type="ECO:0000313" key="4">
    <source>
        <dbReference type="Proteomes" id="UP001140091"/>
    </source>
</evidence>